<dbReference type="PROSITE" id="PS51462">
    <property type="entry name" value="NUDIX"/>
    <property type="match status" value="1"/>
</dbReference>
<dbReference type="InterPro" id="IPR020084">
    <property type="entry name" value="NUDIX_hydrolase_CS"/>
</dbReference>
<evidence type="ECO:0000256" key="2">
    <source>
        <dbReference type="ARBA" id="ARBA00022801"/>
    </source>
</evidence>
<dbReference type="Proteomes" id="UP000599109">
    <property type="component" value="Unassembled WGS sequence"/>
</dbReference>
<evidence type="ECO:0000256" key="1">
    <source>
        <dbReference type="ARBA" id="ARBA00001946"/>
    </source>
</evidence>
<dbReference type="RefSeq" id="WP_201672531.1">
    <property type="nucleotide sequence ID" value="NZ_JAEQNE010000001.1"/>
</dbReference>
<evidence type="ECO:0000313" key="5">
    <source>
        <dbReference type="Proteomes" id="UP000599109"/>
    </source>
</evidence>
<dbReference type="Gene3D" id="3.90.79.10">
    <property type="entry name" value="Nucleoside Triphosphate Pyrophosphohydrolase"/>
    <property type="match status" value="1"/>
</dbReference>
<dbReference type="PANTHER" id="PTHR21340">
    <property type="entry name" value="DIADENOSINE 5,5-P1,P4-TETRAPHOSPHATE PYROPHOSPHOHYDROLASE MUTT"/>
    <property type="match status" value="1"/>
</dbReference>
<comment type="cofactor">
    <cofactor evidence="1">
        <name>Mg(2+)</name>
        <dbReference type="ChEBI" id="CHEBI:18420"/>
    </cofactor>
</comment>
<dbReference type="GO" id="GO:0006754">
    <property type="term" value="P:ATP biosynthetic process"/>
    <property type="evidence" value="ECO:0007669"/>
    <property type="project" value="TreeGrafter"/>
</dbReference>
<organism evidence="4 5">
    <name type="scientific">Ramlibacter monticola</name>
    <dbReference type="NCBI Taxonomy" id="1926872"/>
    <lineage>
        <taxon>Bacteria</taxon>
        <taxon>Pseudomonadati</taxon>
        <taxon>Pseudomonadota</taxon>
        <taxon>Betaproteobacteria</taxon>
        <taxon>Burkholderiales</taxon>
        <taxon>Comamonadaceae</taxon>
        <taxon>Ramlibacter</taxon>
    </lineage>
</organism>
<sequence>MATIRSAGLLMFRRRGEAVEVLLAHPGGPFWARRDDAAWTLPKGEIAPEEDPLAAAQREFLEETGFTPAPPFLPLGELRQKSGKRITAWAFEGDADPSLLVSNPFEIEWPPRSGRMQTFPEVDRVHWFDPQEARRKLIAGQAPFIDALQLALAGEPAAMRAP</sequence>
<dbReference type="SUPFAM" id="SSF55811">
    <property type="entry name" value="Nudix"/>
    <property type="match status" value="1"/>
</dbReference>
<dbReference type="CDD" id="cd04662">
    <property type="entry name" value="NUDIX_Hydrolase"/>
    <property type="match status" value="1"/>
</dbReference>
<dbReference type="GO" id="GO:0004081">
    <property type="term" value="F:bis(5'-nucleosyl)-tetraphosphatase (asymmetrical) activity"/>
    <property type="evidence" value="ECO:0007669"/>
    <property type="project" value="TreeGrafter"/>
</dbReference>
<gene>
    <name evidence="4" type="ORF">JJ685_02195</name>
</gene>
<name>A0A936YTC0_9BURK</name>
<reference evidence="4 5" key="1">
    <citation type="journal article" date="2017" name="Int. J. Syst. Evol. Microbiol.">
        <title>Ramlibacter monticola sp. nov., isolated from forest soil.</title>
        <authorList>
            <person name="Chaudhary D.K."/>
            <person name="Kim J."/>
        </authorList>
    </citation>
    <scope>NUCLEOTIDE SEQUENCE [LARGE SCALE GENOMIC DNA]</scope>
    <source>
        <strain evidence="4 5">KACC 19175</strain>
    </source>
</reference>
<dbReference type="PROSITE" id="PS00893">
    <property type="entry name" value="NUDIX_BOX"/>
    <property type="match status" value="1"/>
</dbReference>
<dbReference type="EMBL" id="JAEQNE010000001">
    <property type="protein sequence ID" value="MBL0389945.1"/>
    <property type="molecule type" value="Genomic_DNA"/>
</dbReference>
<evidence type="ECO:0000313" key="4">
    <source>
        <dbReference type="EMBL" id="MBL0389945.1"/>
    </source>
</evidence>
<dbReference type="InterPro" id="IPR051325">
    <property type="entry name" value="Nudix_hydrolase_domain"/>
</dbReference>
<dbReference type="InterPro" id="IPR015797">
    <property type="entry name" value="NUDIX_hydrolase-like_dom_sf"/>
</dbReference>
<keyword evidence="2" id="KW-0378">Hydrolase</keyword>
<dbReference type="Pfam" id="PF00293">
    <property type="entry name" value="NUDIX"/>
    <property type="match status" value="1"/>
</dbReference>
<dbReference type="AlphaFoldDB" id="A0A936YTC0"/>
<keyword evidence="5" id="KW-1185">Reference proteome</keyword>
<proteinExistence type="predicted"/>
<evidence type="ECO:0000259" key="3">
    <source>
        <dbReference type="PROSITE" id="PS51462"/>
    </source>
</evidence>
<protein>
    <submittedName>
        <fullName evidence="4">NUDIX domain-containing protein</fullName>
    </submittedName>
</protein>
<feature type="domain" description="Nudix hydrolase" evidence="3">
    <location>
        <begin position="2"/>
        <end position="152"/>
    </location>
</feature>
<accession>A0A936YTC0</accession>
<comment type="caution">
    <text evidence="4">The sequence shown here is derived from an EMBL/GenBank/DDBJ whole genome shotgun (WGS) entry which is preliminary data.</text>
</comment>
<dbReference type="InterPro" id="IPR000086">
    <property type="entry name" value="NUDIX_hydrolase_dom"/>
</dbReference>
<dbReference type="PANTHER" id="PTHR21340:SF7">
    <property type="entry name" value="NUDIX HYDROLASE DOMAIN-CONTAINING PROTEIN"/>
    <property type="match status" value="1"/>
</dbReference>
<dbReference type="GO" id="GO:0006167">
    <property type="term" value="P:AMP biosynthetic process"/>
    <property type="evidence" value="ECO:0007669"/>
    <property type="project" value="TreeGrafter"/>
</dbReference>